<gene>
    <name evidence="1" type="ORF">N4S67_14860</name>
</gene>
<dbReference type="Proteomes" id="UP001206639">
    <property type="component" value="Unassembled WGS sequence"/>
</dbReference>
<comment type="caution">
    <text evidence="1">The sequence shown here is derived from an EMBL/GenBank/DDBJ whole genome shotgun (WGS) entry which is preliminary data.</text>
</comment>
<protein>
    <submittedName>
        <fullName evidence="1">Uncharacterized protein</fullName>
    </submittedName>
</protein>
<proteinExistence type="predicted"/>
<reference evidence="2" key="1">
    <citation type="submission" date="2023-07" db="EMBL/GenBank/DDBJ databases">
        <authorList>
            <person name="Deng Y."/>
            <person name="Zhang Y.-Q."/>
        </authorList>
    </citation>
    <scope>NUCLEOTIDE SEQUENCE [LARGE SCALE GENOMIC DNA]</scope>
    <source>
        <strain evidence="2">CPCC 205710</strain>
    </source>
</reference>
<name>A0ABT2MFB9_9MYCO</name>
<evidence type="ECO:0000313" key="1">
    <source>
        <dbReference type="EMBL" id="MCT7659701.1"/>
    </source>
</evidence>
<dbReference type="RefSeq" id="WP_260993731.1">
    <property type="nucleotide sequence ID" value="NZ_JAODWD010000003.1"/>
</dbReference>
<keyword evidence="2" id="KW-1185">Reference proteome</keyword>
<evidence type="ECO:0000313" key="2">
    <source>
        <dbReference type="Proteomes" id="UP001206639"/>
    </source>
</evidence>
<dbReference type="EMBL" id="JAODWD010000003">
    <property type="protein sequence ID" value="MCT7659701.1"/>
    <property type="molecule type" value="Genomic_DNA"/>
</dbReference>
<sequence>MTNPWIGLDADTQKDKLYLERGVANEIKTTFEPYESSLETLIGDALDDTTGYFGGASAKNTLAGVLENAFNGRGEMLTTYLKEQLAQARGFVKTADDAAAALEANEGD</sequence>
<organism evidence="1 2">
    <name type="scientific">Mycobacterium deserti</name>
    <dbReference type="NCBI Taxonomy" id="2978347"/>
    <lineage>
        <taxon>Bacteria</taxon>
        <taxon>Bacillati</taxon>
        <taxon>Actinomycetota</taxon>
        <taxon>Actinomycetes</taxon>
        <taxon>Mycobacteriales</taxon>
        <taxon>Mycobacteriaceae</taxon>
        <taxon>Mycobacterium</taxon>
    </lineage>
</organism>
<accession>A0ABT2MFB9</accession>